<dbReference type="Proteomes" id="UP000237000">
    <property type="component" value="Unassembled WGS sequence"/>
</dbReference>
<name>A0A2P5DP08_TREOI</name>
<organism evidence="1 2">
    <name type="scientific">Trema orientale</name>
    <name type="common">Charcoal tree</name>
    <name type="synonym">Celtis orientalis</name>
    <dbReference type="NCBI Taxonomy" id="63057"/>
    <lineage>
        <taxon>Eukaryota</taxon>
        <taxon>Viridiplantae</taxon>
        <taxon>Streptophyta</taxon>
        <taxon>Embryophyta</taxon>
        <taxon>Tracheophyta</taxon>
        <taxon>Spermatophyta</taxon>
        <taxon>Magnoliopsida</taxon>
        <taxon>eudicotyledons</taxon>
        <taxon>Gunneridae</taxon>
        <taxon>Pentapetalae</taxon>
        <taxon>rosids</taxon>
        <taxon>fabids</taxon>
        <taxon>Rosales</taxon>
        <taxon>Cannabaceae</taxon>
        <taxon>Trema</taxon>
    </lineage>
</organism>
<sequence>MWVEIGDGTAYFHLFSTDEAYWLLEGMTDFDYRSWNYPLSHLNLGDNSNSSVPWFDTLHHQAQSSLDLEELVAQFLEETRLYIEKLERMETVARDTQDICNCESHREETGTSGRISTF</sequence>
<evidence type="ECO:0000313" key="1">
    <source>
        <dbReference type="EMBL" id="PON75020.1"/>
    </source>
</evidence>
<dbReference type="InParanoid" id="A0A2P5DP08"/>
<reference evidence="2" key="1">
    <citation type="submission" date="2016-06" db="EMBL/GenBank/DDBJ databases">
        <title>Parallel loss of symbiosis genes in relatives of nitrogen-fixing non-legume Parasponia.</title>
        <authorList>
            <person name="Van Velzen R."/>
            <person name="Holmer R."/>
            <person name="Bu F."/>
            <person name="Rutten L."/>
            <person name="Van Zeijl A."/>
            <person name="Liu W."/>
            <person name="Santuari L."/>
            <person name="Cao Q."/>
            <person name="Sharma T."/>
            <person name="Shen D."/>
            <person name="Roswanjaya Y."/>
            <person name="Wardhani T."/>
            <person name="Kalhor M.S."/>
            <person name="Jansen J."/>
            <person name="Van den Hoogen J."/>
            <person name="Gungor B."/>
            <person name="Hartog M."/>
            <person name="Hontelez J."/>
            <person name="Verver J."/>
            <person name="Yang W.-C."/>
            <person name="Schijlen E."/>
            <person name="Repin R."/>
            <person name="Schilthuizen M."/>
            <person name="Schranz E."/>
            <person name="Heidstra R."/>
            <person name="Miyata K."/>
            <person name="Fedorova E."/>
            <person name="Kohlen W."/>
            <person name="Bisseling T."/>
            <person name="Smit S."/>
            <person name="Geurts R."/>
        </authorList>
    </citation>
    <scope>NUCLEOTIDE SEQUENCE [LARGE SCALE GENOMIC DNA]</scope>
    <source>
        <strain evidence="2">cv. RG33-2</strain>
    </source>
</reference>
<proteinExistence type="predicted"/>
<comment type="caution">
    <text evidence="1">The sequence shown here is derived from an EMBL/GenBank/DDBJ whole genome shotgun (WGS) entry which is preliminary data.</text>
</comment>
<protein>
    <submittedName>
        <fullName evidence="1">Uncharacterized protein</fullName>
    </submittedName>
</protein>
<keyword evidence="2" id="KW-1185">Reference proteome</keyword>
<dbReference type="OrthoDB" id="10343222at2759"/>
<dbReference type="AlphaFoldDB" id="A0A2P5DP08"/>
<evidence type="ECO:0000313" key="2">
    <source>
        <dbReference type="Proteomes" id="UP000237000"/>
    </source>
</evidence>
<accession>A0A2P5DP08</accession>
<gene>
    <name evidence="1" type="ORF">TorRG33x02_245850</name>
</gene>
<dbReference type="EMBL" id="JXTC01000258">
    <property type="protein sequence ID" value="PON75020.1"/>
    <property type="molecule type" value="Genomic_DNA"/>
</dbReference>